<dbReference type="Gene3D" id="2.60.120.1560">
    <property type="match status" value="1"/>
</dbReference>
<feature type="compositionally biased region" description="Polar residues" evidence="1">
    <location>
        <begin position="307"/>
        <end position="323"/>
    </location>
</feature>
<dbReference type="SUPFAM" id="SSF56988">
    <property type="entry name" value="Anthrax protective antigen"/>
    <property type="match status" value="1"/>
</dbReference>
<name>A0A8H4NZP3_9HYPO</name>
<gene>
    <name evidence="3" type="ORF">F53441_5332</name>
</gene>
<dbReference type="PROSITE" id="PS51820">
    <property type="entry name" value="PA14"/>
    <property type="match status" value="1"/>
</dbReference>
<evidence type="ECO:0000313" key="3">
    <source>
        <dbReference type="EMBL" id="KAF4451653.1"/>
    </source>
</evidence>
<reference evidence="3" key="1">
    <citation type="submission" date="2020-01" db="EMBL/GenBank/DDBJ databases">
        <title>Identification and distribution of gene clusters putatively required for synthesis of sphingolipid metabolism inhibitors in phylogenetically diverse species of the filamentous fungus Fusarium.</title>
        <authorList>
            <person name="Kim H.-S."/>
            <person name="Busman M."/>
            <person name="Brown D.W."/>
            <person name="Divon H."/>
            <person name="Uhlig S."/>
            <person name="Proctor R.H."/>
        </authorList>
    </citation>
    <scope>NUCLEOTIDE SEQUENCE</scope>
    <source>
        <strain evidence="3">NRRL 53441</strain>
    </source>
</reference>
<evidence type="ECO:0000313" key="4">
    <source>
        <dbReference type="Proteomes" id="UP000605986"/>
    </source>
</evidence>
<feature type="region of interest" description="Disordered" evidence="1">
    <location>
        <begin position="435"/>
        <end position="460"/>
    </location>
</feature>
<dbReference type="Proteomes" id="UP000605986">
    <property type="component" value="Unassembled WGS sequence"/>
</dbReference>
<feature type="domain" description="PA14" evidence="2">
    <location>
        <begin position="275"/>
        <end position="451"/>
    </location>
</feature>
<evidence type="ECO:0000259" key="2">
    <source>
        <dbReference type="PROSITE" id="PS51820"/>
    </source>
</evidence>
<evidence type="ECO:0000256" key="1">
    <source>
        <dbReference type="SAM" id="MobiDB-lite"/>
    </source>
</evidence>
<keyword evidence="4" id="KW-1185">Reference proteome</keyword>
<dbReference type="EMBL" id="JAADJG010000212">
    <property type="protein sequence ID" value="KAF4451653.1"/>
    <property type="molecule type" value="Genomic_DNA"/>
</dbReference>
<feature type="compositionally biased region" description="Polar residues" evidence="1">
    <location>
        <begin position="169"/>
        <end position="180"/>
    </location>
</feature>
<feature type="compositionally biased region" description="Polar residues" evidence="1">
    <location>
        <begin position="287"/>
        <end position="299"/>
    </location>
</feature>
<dbReference type="InterPro" id="IPR037524">
    <property type="entry name" value="PA14/GLEYA"/>
</dbReference>
<dbReference type="OrthoDB" id="4792629at2759"/>
<accession>A0A8H4NZP3</accession>
<feature type="region of interest" description="Disordered" evidence="1">
    <location>
        <begin position="169"/>
        <end position="323"/>
    </location>
</feature>
<dbReference type="AlphaFoldDB" id="A0A8H4NZP3"/>
<organism evidence="3 4">
    <name type="scientific">Fusarium austroafricanum</name>
    <dbReference type="NCBI Taxonomy" id="2364996"/>
    <lineage>
        <taxon>Eukaryota</taxon>
        <taxon>Fungi</taxon>
        <taxon>Dikarya</taxon>
        <taxon>Ascomycota</taxon>
        <taxon>Pezizomycotina</taxon>
        <taxon>Sordariomycetes</taxon>
        <taxon>Hypocreomycetidae</taxon>
        <taxon>Hypocreales</taxon>
        <taxon>Nectriaceae</taxon>
        <taxon>Fusarium</taxon>
        <taxon>Fusarium concolor species complex</taxon>
    </lineage>
</organism>
<feature type="compositionally biased region" description="Low complexity" evidence="1">
    <location>
        <begin position="184"/>
        <end position="205"/>
    </location>
</feature>
<dbReference type="Pfam" id="PF10528">
    <property type="entry name" value="GLEYA"/>
    <property type="match status" value="1"/>
</dbReference>
<feature type="compositionally biased region" description="Polar residues" evidence="1">
    <location>
        <begin position="206"/>
        <end position="242"/>
    </location>
</feature>
<protein>
    <submittedName>
        <fullName evidence="3">PA14 domain-containing protein</fullName>
    </submittedName>
</protein>
<sequence>MPPCHKCVTITTSSPEPYVTTLPPDSDDAIPTVVICSGPPNGPGVVITRVPGPTEGAVTILHEPDCDTGCKATFIITTVPHRPSTETFTTKVPGTVPRTATILPPTDCTTNCIPTVRITTVPSSPITGGIIRPTVPGSVPGTATFLPPPGCTTDCSTHIVITTVPSTFSMSQPTTTQVPSTKVEPSTEGPSSTEEQSSSLPSSGTKPPTTDNHSTIERPSSTESTSSKLPTTTEPASTTEKPSTAEILSISENPATTSSVPPNAFSKKDGYGISDGKSGVGPDYYRSQPSPDQGSTTDLSVPGGDNNDATSDTTNPDESANYTPGLTKSYGGMKFNANNFTIVFTGYFVPPKTGSYKFCIKADNRDALYIGSDSAFPCGDASNSATQPGKTPLAEHWYGKDVGDPNCNSIDMVEGYYYPLRSVYGNWGTPEYLTATVQGPDDDSGSSDVSGKVAPDTCSK</sequence>
<dbReference type="InterPro" id="IPR018871">
    <property type="entry name" value="GLEYA_adhesin_domain"/>
</dbReference>
<comment type="caution">
    <text evidence="3">The sequence shown here is derived from an EMBL/GenBank/DDBJ whole genome shotgun (WGS) entry which is preliminary data.</text>
</comment>
<feature type="compositionally biased region" description="Polar residues" evidence="1">
    <location>
        <begin position="250"/>
        <end position="261"/>
    </location>
</feature>
<proteinExistence type="predicted"/>